<sequence>MEPLVRTAELCVVRTRRPDGLRIEGVVDAQGHQHLRAALKAVEQVDGDIQLDLSRLEFLDLGGLRLLMAFARSRAAGSQVELVGLAPHLREVISLVGWDETPGLRLGGGHGN</sequence>
<evidence type="ECO:0000313" key="3">
    <source>
        <dbReference type="Proteomes" id="UP001500403"/>
    </source>
</evidence>
<reference evidence="3" key="1">
    <citation type="journal article" date="2019" name="Int. J. Syst. Evol. Microbiol.">
        <title>The Global Catalogue of Microorganisms (GCM) 10K type strain sequencing project: providing services to taxonomists for standard genome sequencing and annotation.</title>
        <authorList>
            <consortium name="The Broad Institute Genomics Platform"/>
            <consortium name="The Broad Institute Genome Sequencing Center for Infectious Disease"/>
            <person name="Wu L."/>
            <person name="Ma J."/>
        </authorList>
    </citation>
    <scope>NUCLEOTIDE SEQUENCE [LARGE SCALE GENOMIC DNA]</scope>
    <source>
        <strain evidence="3">JCM 9088</strain>
    </source>
</reference>
<dbReference type="Proteomes" id="UP001500403">
    <property type="component" value="Unassembled WGS sequence"/>
</dbReference>
<keyword evidence="3" id="KW-1185">Reference proteome</keyword>
<evidence type="ECO:0000313" key="2">
    <source>
        <dbReference type="EMBL" id="GAA2968361.1"/>
    </source>
</evidence>
<accession>A0ABP6K3Y6</accession>
<protein>
    <recommendedName>
        <fullName evidence="1">STAS domain-containing protein</fullName>
    </recommendedName>
</protein>
<dbReference type="CDD" id="cd07043">
    <property type="entry name" value="STAS_anti-anti-sigma_factors"/>
    <property type="match status" value="1"/>
</dbReference>
<evidence type="ECO:0000259" key="1">
    <source>
        <dbReference type="PROSITE" id="PS50801"/>
    </source>
</evidence>
<dbReference type="EMBL" id="BAAAUD010000061">
    <property type="protein sequence ID" value="GAA2968361.1"/>
    <property type="molecule type" value="Genomic_DNA"/>
</dbReference>
<dbReference type="PROSITE" id="PS50801">
    <property type="entry name" value="STAS"/>
    <property type="match status" value="1"/>
</dbReference>
<dbReference type="RefSeq" id="WP_344499915.1">
    <property type="nucleotide sequence ID" value="NZ_BAAAUD010000061.1"/>
</dbReference>
<gene>
    <name evidence="2" type="ORF">GCM10010446_62890</name>
</gene>
<name>A0ABP6K3Y6_9ACTN</name>
<dbReference type="InterPro" id="IPR002645">
    <property type="entry name" value="STAS_dom"/>
</dbReference>
<dbReference type="Gene3D" id="3.30.750.24">
    <property type="entry name" value="STAS domain"/>
    <property type="match status" value="1"/>
</dbReference>
<dbReference type="Pfam" id="PF13466">
    <property type="entry name" value="STAS_2"/>
    <property type="match status" value="1"/>
</dbReference>
<dbReference type="InterPro" id="IPR036513">
    <property type="entry name" value="STAS_dom_sf"/>
</dbReference>
<comment type="caution">
    <text evidence="2">The sequence shown here is derived from an EMBL/GenBank/DDBJ whole genome shotgun (WGS) entry which is preliminary data.</text>
</comment>
<dbReference type="InterPro" id="IPR058548">
    <property type="entry name" value="MlaB-like_STAS"/>
</dbReference>
<proteinExistence type="predicted"/>
<dbReference type="SUPFAM" id="SSF52091">
    <property type="entry name" value="SpoIIaa-like"/>
    <property type="match status" value="1"/>
</dbReference>
<feature type="domain" description="STAS" evidence="1">
    <location>
        <begin position="21"/>
        <end position="112"/>
    </location>
</feature>
<organism evidence="2 3">
    <name type="scientific">Streptomyces enissocaesilis</name>
    <dbReference type="NCBI Taxonomy" id="332589"/>
    <lineage>
        <taxon>Bacteria</taxon>
        <taxon>Bacillati</taxon>
        <taxon>Actinomycetota</taxon>
        <taxon>Actinomycetes</taxon>
        <taxon>Kitasatosporales</taxon>
        <taxon>Streptomycetaceae</taxon>
        <taxon>Streptomyces</taxon>
        <taxon>Streptomyces rochei group</taxon>
    </lineage>
</organism>